<dbReference type="InterPro" id="IPR007590">
    <property type="entry name" value="Saf4/Yju2"/>
</dbReference>
<evidence type="ECO:0000313" key="3">
    <source>
        <dbReference type="EMBL" id="CAD7277380.1"/>
    </source>
</evidence>
<reference evidence="3" key="1">
    <citation type="submission" date="2020-11" db="EMBL/GenBank/DDBJ databases">
        <authorList>
            <person name="Tran Van P."/>
        </authorList>
    </citation>
    <scope>NUCLEOTIDE SEQUENCE</scope>
</reference>
<evidence type="ECO:0000256" key="2">
    <source>
        <dbReference type="SAM" id="MobiDB-lite"/>
    </source>
</evidence>
<accession>A0A7R9BL75</accession>
<organism evidence="3">
    <name type="scientific">Notodromas monacha</name>
    <dbReference type="NCBI Taxonomy" id="399045"/>
    <lineage>
        <taxon>Eukaryota</taxon>
        <taxon>Metazoa</taxon>
        <taxon>Ecdysozoa</taxon>
        <taxon>Arthropoda</taxon>
        <taxon>Crustacea</taxon>
        <taxon>Oligostraca</taxon>
        <taxon>Ostracoda</taxon>
        <taxon>Podocopa</taxon>
        <taxon>Podocopida</taxon>
        <taxon>Cypridocopina</taxon>
        <taxon>Cypridoidea</taxon>
        <taxon>Cyprididae</taxon>
        <taxon>Notodromas</taxon>
    </lineage>
</organism>
<dbReference type="GO" id="GO:0005684">
    <property type="term" value="C:U2-type spliceosomal complex"/>
    <property type="evidence" value="ECO:0007669"/>
    <property type="project" value="TreeGrafter"/>
</dbReference>
<dbReference type="GO" id="GO:0000398">
    <property type="term" value="P:mRNA splicing, via spliceosome"/>
    <property type="evidence" value="ECO:0007669"/>
    <property type="project" value="InterPro"/>
</dbReference>
<sequence>MGERKGTNKWYPPDWHPDMGGLDKYYGTHPLRERAKKIGQGIIVIRFEMPYNIWCGGCGNHIGMGVRYNAEKKKVGNYYSTTIWQFRMKCHLCDNYFEIKTDPANLDYEIVSGARRQERRFDPKQNGQVVPEDRDTIKKLATDPMFKLEHVEKDKRKSKEAKETLGNLEGFQYQRWKDDYAANRLMRDKFRESKKELARGEAADNEVLKRASLELKLLPETVEDKKLAHRLANSSQLSYEEVERGKLEALRRQSVFAKNKQKSVEANVARKVLKQTILAGSKSVSGAVPKTSLSVASKRNSAGIILKPRVECIGIPSTSSPSCPIKDIGSAETLASSSSSCTSVTTNGEETSGLSLIADDYGSDSSDET</sequence>
<protein>
    <recommendedName>
        <fullName evidence="5">Coiled-coil domain-containing protein 130</fullName>
    </recommendedName>
</protein>
<dbReference type="Proteomes" id="UP000678499">
    <property type="component" value="Unassembled WGS sequence"/>
</dbReference>
<evidence type="ECO:0000313" key="4">
    <source>
        <dbReference type="Proteomes" id="UP000678499"/>
    </source>
</evidence>
<dbReference type="PANTHER" id="PTHR12111:SF2">
    <property type="entry name" value="SPLICING FACTOR YJU2B-RELATED"/>
    <property type="match status" value="1"/>
</dbReference>
<dbReference type="AlphaFoldDB" id="A0A7R9BL75"/>
<comment type="similarity">
    <text evidence="1">Belongs to the CWC16 family.</text>
</comment>
<evidence type="ECO:0008006" key="5">
    <source>
        <dbReference type="Google" id="ProtNLM"/>
    </source>
</evidence>
<gene>
    <name evidence="3" type="ORF">NMOB1V02_LOCUS5114</name>
</gene>
<dbReference type="EMBL" id="CAJPEX010000889">
    <property type="protein sequence ID" value="CAG0917532.1"/>
    <property type="molecule type" value="Genomic_DNA"/>
</dbReference>
<feature type="compositionally biased region" description="Low complexity" evidence="2">
    <location>
        <begin position="335"/>
        <end position="346"/>
    </location>
</feature>
<dbReference type="EMBL" id="OA882926">
    <property type="protein sequence ID" value="CAD7277380.1"/>
    <property type="molecule type" value="Genomic_DNA"/>
</dbReference>
<evidence type="ECO:0000256" key="1">
    <source>
        <dbReference type="ARBA" id="ARBA00005595"/>
    </source>
</evidence>
<proteinExistence type="inferred from homology"/>
<feature type="region of interest" description="Disordered" evidence="2">
    <location>
        <begin position="335"/>
        <end position="369"/>
    </location>
</feature>
<dbReference type="GO" id="GO:0071014">
    <property type="term" value="C:post-mRNA release spliceosomal complex"/>
    <property type="evidence" value="ECO:0007669"/>
    <property type="project" value="TreeGrafter"/>
</dbReference>
<dbReference type="Pfam" id="PF04502">
    <property type="entry name" value="Saf4_Yju2"/>
    <property type="match status" value="1"/>
</dbReference>
<dbReference type="PANTHER" id="PTHR12111">
    <property type="entry name" value="SPLICING FACTOR YJU2"/>
    <property type="match status" value="1"/>
</dbReference>
<dbReference type="OrthoDB" id="360327at2759"/>
<keyword evidence="4" id="KW-1185">Reference proteome</keyword>
<name>A0A7R9BL75_9CRUS</name>